<dbReference type="Ensembl" id="ENSPTXT00000012985.1">
    <property type="protein sequence ID" value="ENSPTXP00000012580.1"/>
    <property type="gene ID" value="ENSPTXG00000008835.1"/>
</dbReference>
<accession>A0A670YL32</accession>
<evidence type="ECO:0000313" key="1">
    <source>
        <dbReference type="Ensembl" id="ENSPTXP00000012580.1"/>
    </source>
</evidence>
<sequence length="45" mass="4890">MAASYRDGPGQEKYRLLVVGGRVGKSELTMQQCQFCHSSLGALLC</sequence>
<proteinExistence type="predicted"/>
<name>A0A670YL32_PSETE</name>
<reference evidence="1" key="2">
    <citation type="submission" date="2025-09" db="UniProtKB">
        <authorList>
            <consortium name="Ensembl"/>
        </authorList>
    </citation>
    <scope>IDENTIFICATION</scope>
</reference>
<protein>
    <submittedName>
        <fullName evidence="1">Uncharacterized protein</fullName>
    </submittedName>
</protein>
<dbReference type="Proteomes" id="UP000472273">
    <property type="component" value="Unplaced"/>
</dbReference>
<organism evidence="1 2">
    <name type="scientific">Pseudonaja textilis</name>
    <name type="common">Eastern brown snake</name>
    <dbReference type="NCBI Taxonomy" id="8673"/>
    <lineage>
        <taxon>Eukaryota</taxon>
        <taxon>Metazoa</taxon>
        <taxon>Chordata</taxon>
        <taxon>Craniata</taxon>
        <taxon>Vertebrata</taxon>
        <taxon>Euteleostomi</taxon>
        <taxon>Lepidosauria</taxon>
        <taxon>Squamata</taxon>
        <taxon>Bifurcata</taxon>
        <taxon>Unidentata</taxon>
        <taxon>Episquamata</taxon>
        <taxon>Toxicofera</taxon>
        <taxon>Serpentes</taxon>
        <taxon>Colubroidea</taxon>
        <taxon>Elapidae</taxon>
        <taxon>Hydrophiinae</taxon>
        <taxon>Pseudonaja</taxon>
    </lineage>
</organism>
<dbReference type="AlphaFoldDB" id="A0A670YL32"/>
<evidence type="ECO:0000313" key="2">
    <source>
        <dbReference type="Proteomes" id="UP000472273"/>
    </source>
</evidence>
<reference evidence="1" key="1">
    <citation type="submission" date="2025-08" db="UniProtKB">
        <authorList>
            <consortium name="Ensembl"/>
        </authorList>
    </citation>
    <scope>IDENTIFICATION</scope>
</reference>
<keyword evidence="2" id="KW-1185">Reference proteome</keyword>